<organism evidence="1 2">
    <name type="scientific">Paenibacillus wenxiniae</name>
    <dbReference type="NCBI Taxonomy" id="1636843"/>
    <lineage>
        <taxon>Bacteria</taxon>
        <taxon>Bacillati</taxon>
        <taxon>Bacillota</taxon>
        <taxon>Bacilli</taxon>
        <taxon>Bacillales</taxon>
        <taxon>Paenibacillaceae</taxon>
        <taxon>Paenibacillus</taxon>
    </lineage>
</organism>
<sequence>MIDVIEHFLEDEISSQELYEEIYSFITSFHIRSGEFEANYHIIKKMDQINFFIYAENIFPDDHHREIPYGVAIYKRSLIKAINKYAQLQGFTVMDYADHEADNIL</sequence>
<protein>
    <submittedName>
        <fullName evidence="1">Uncharacterized protein</fullName>
    </submittedName>
</protein>
<dbReference type="EMBL" id="JBHUEH010000005">
    <property type="protein sequence ID" value="MFD1884161.1"/>
    <property type="molecule type" value="Genomic_DNA"/>
</dbReference>
<comment type="caution">
    <text evidence="1">The sequence shown here is derived from an EMBL/GenBank/DDBJ whole genome shotgun (WGS) entry which is preliminary data.</text>
</comment>
<proteinExistence type="predicted"/>
<keyword evidence="2" id="KW-1185">Reference proteome</keyword>
<dbReference type="Proteomes" id="UP001597233">
    <property type="component" value="Unassembled WGS sequence"/>
</dbReference>
<evidence type="ECO:0000313" key="1">
    <source>
        <dbReference type="EMBL" id="MFD1884161.1"/>
    </source>
</evidence>
<dbReference type="RefSeq" id="WP_347327005.1">
    <property type="nucleotide sequence ID" value="NZ_JBCGUH010000018.1"/>
</dbReference>
<accession>A0ABW4RD58</accession>
<reference evidence="2" key="1">
    <citation type="journal article" date="2019" name="Int. J. Syst. Evol. Microbiol.">
        <title>The Global Catalogue of Microorganisms (GCM) 10K type strain sequencing project: providing services to taxonomists for standard genome sequencing and annotation.</title>
        <authorList>
            <consortium name="The Broad Institute Genomics Platform"/>
            <consortium name="The Broad Institute Genome Sequencing Center for Infectious Disease"/>
            <person name="Wu L."/>
            <person name="Ma J."/>
        </authorList>
    </citation>
    <scope>NUCLEOTIDE SEQUENCE [LARGE SCALE GENOMIC DNA]</scope>
    <source>
        <strain evidence="2">CCUG 54950</strain>
    </source>
</reference>
<gene>
    <name evidence="1" type="ORF">ACFSC9_01320</name>
</gene>
<evidence type="ECO:0000313" key="2">
    <source>
        <dbReference type="Proteomes" id="UP001597233"/>
    </source>
</evidence>
<name>A0ABW4RD58_9BACL</name>